<comment type="caution">
    <text evidence="1">The sequence shown here is derived from an EMBL/GenBank/DDBJ whole genome shotgun (WGS) entry which is preliminary data.</text>
</comment>
<protein>
    <submittedName>
        <fullName evidence="1">Uncharacterized protein</fullName>
    </submittedName>
</protein>
<sequence>MLQLGTRYINESEAVVSWTYGVQMPVTLNPGLLCFFHPKSERRQTGHVRQTDTVITTSVRAGQPRMCRCHCLACLGFFNKLFRFFQSRYL</sequence>
<evidence type="ECO:0000313" key="1">
    <source>
        <dbReference type="EMBL" id="PHJ17110.1"/>
    </source>
</evidence>
<keyword evidence="2" id="KW-1185">Reference proteome</keyword>
<dbReference type="VEuPathDB" id="ToxoDB:CSUI_009074"/>
<dbReference type="AlphaFoldDB" id="A0A2C6K5N5"/>
<gene>
    <name evidence="1" type="ORF">CSUI_009074</name>
</gene>
<dbReference type="Proteomes" id="UP000221165">
    <property type="component" value="Unassembled WGS sequence"/>
</dbReference>
<proteinExistence type="predicted"/>
<accession>A0A2C6K5N5</accession>
<evidence type="ECO:0000313" key="2">
    <source>
        <dbReference type="Proteomes" id="UP000221165"/>
    </source>
</evidence>
<organism evidence="1 2">
    <name type="scientific">Cystoisospora suis</name>
    <dbReference type="NCBI Taxonomy" id="483139"/>
    <lineage>
        <taxon>Eukaryota</taxon>
        <taxon>Sar</taxon>
        <taxon>Alveolata</taxon>
        <taxon>Apicomplexa</taxon>
        <taxon>Conoidasida</taxon>
        <taxon>Coccidia</taxon>
        <taxon>Eucoccidiorida</taxon>
        <taxon>Eimeriorina</taxon>
        <taxon>Sarcocystidae</taxon>
        <taxon>Cystoisospora</taxon>
    </lineage>
</organism>
<dbReference type="EMBL" id="MIGC01005267">
    <property type="protein sequence ID" value="PHJ17110.1"/>
    <property type="molecule type" value="Genomic_DNA"/>
</dbReference>
<reference evidence="1 2" key="1">
    <citation type="journal article" date="2017" name="Int. J. Parasitol.">
        <title>The genome of the protozoan parasite Cystoisospora suis and a reverse vaccinology approach to identify vaccine candidates.</title>
        <authorList>
            <person name="Palmieri N."/>
            <person name="Shrestha A."/>
            <person name="Ruttkowski B."/>
            <person name="Beck T."/>
            <person name="Vogl C."/>
            <person name="Tomley F."/>
            <person name="Blake D.P."/>
            <person name="Joachim A."/>
        </authorList>
    </citation>
    <scope>NUCLEOTIDE SEQUENCE [LARGE SCALE GENOMIC DNA]</scope>
    <source>
        <strain evidence="1 2">Wien I</strain>
    </source>
</reference>
<name>A0A2C6K5N5_9APIC</name>
<dbReference type="RefSeq" id="XP_067918835.1">
    <property type="nucleotide sequence ID" value="XM_068069193.1"/>
</dbReference>
<dbReference type="GeneID" id="94432404"/>